<accession>A0ABP4LCI8</accession>
<dbReference type="EMBL" id="BAAANC010000001">
    <property type="protein sequence ID" value="GAA1519655.1"/>
    <property type="molecule type" value="Genomic_DNA"/>
</dbReference>
<keyword evidence="13" id="KW-1185">Reference proteome</keyword>
<evidence type="ECO:0000256" key="9">
    <source>
        <dbReference type="ARBA" id="ARBA00023204"/>
    </source>
</evidence>
<keyword evidence="1 10" id="KW-0540">Nuclease</keyword>
<dbReference type="InterPro" id="IPR013986">
    <property type="entry name" value="DExx_box_DNA_helicase_dom_sf"/>
</dbReference>
<dbReference type="InterPro" id="IPR041500">
    <property type="entry name" value="RecC_C"/>
</dbReference>
<dbReference type="PANTHER" id="PTHR30591">
    <property type="entry name" value="RECBCD ENZYME SUBUNIT RECC"/>
    <property type="match status" value="1"/>
</dbReference>
<keyword evidence="8 10" id="KW-0238">DNA-binding</keyword>
<evidence type="ECO:0000256" key="4">
    <source>
        <dbReference type="ARBA" id="ARBA00022801"/>
    </source>
</evidence>
<dbReference type="SUPFAM" id="SSF52540">
    <property type="entry name" value="P-loop containing nucleoside triphosphate hydrolases"/>
    <property type="match status" value="2"/>
</dbReference>
<dbReference type="Pfam" id="PF04257">
    <property type="entry name" value="Exonuc_V_gamma"/>
    <property type="match status" value="1"/>
</dbReference>
<comment type="subunit">
    <text evidence="10">Heterotrimer of RecB, RecC and RecD. All subunits contribute to DNA-binding.</text>
</comment>
<dbReference type="PIRSF" id="PIRSF000980">
    <property type="entry name" value="RecC"/>
    <property type="match status" value="1"/>
</dbReference>
<evidence type="ECO:0000256" key="2">
    <source>
        <dbReference type="ARBA" id="ARBA00022741"/>
    </source>
</evidence>
<reference evidence="13" key="1">
    <citation type="journal article" date="2019" name="Int. J. Syst. Evol. Microbiol.">
        <title>The Global Catalogue of Microorganisms (GCM) 10K type strain sequencing project: providing services to taxonomists for standard genome sequencing and annotation.</title>
        <authorList>
            <consortium name="The Broad Institute Genomics Platform"/>
            <consortium name="The Broad Institute Genome Sequencing Center for Infectious Disease"/>
            <person name="Wu L."/>
            <person name="Ma J."/>
        </authorList>
    </citation>
    <scope>NUCLEOTIDE SEQUENCE [LARGE SCALE GENOMIC DNA]</scope>
    <source>
        <strain evidence="13">JCM 14303</strain>
    </source>
</reference>
<keyword evidence="3 10" id="KW-0227">DNA damage</keyword>
<dbReference type="Proteomes" id="UP001500363">
    <property type="component" value="Unassembled WGS sequence"/>
</dbReference>
<proteinExistence type="inferred from homology"/>
<dbReference type="Gene3D" id="3.40.50.300">
    <property type="entry name" value="P-loop containing nucleotide triphosphate hydrolases"/>
    <property type="match status" value="2"/>
</dbReference>
<dbReference type="HAMAP" id="MF_01486">
    <property type="entry name" value="RecC"/>
    <property type="match status" value="1"/>
</dbReference>
<gene>
    <name evidence="10 12" type="primary">recC</name>
    <name evidence="12" type="ORF">GCM10009741_19980</name>
</gene>
<keyword evidence="4 10" id="KW-0378">Hydrolase</keyword>
<keyword evidence="2 10" id="KW-0547">Nucleotide-binding</keyword>
<evidence type="ECO:0000256" key="10">
    <source>
        <dbReference type="HAMAP-Rule" id="MF_01486"/>
    </source>
</evidence>
<dbReference type="InterPro" id="IPR006697">
    <property type="entry name" value="RecC"/>
</dbReference>
<dbReference type="Gene3D" id="3.40.50.10930">
    <property type="match status" value="1"/>
</dbReference>
<name>A0ABP4LCI8_9ACTN</name>
<evidence type="ECO:0000256" key="7">
    <source>
        <dbReference type="ARBA" id="ARBA00022840"/>
    </source>
</evidence>
<evidence type="ECO:0000256" key="1">
    <source>
        <dbReference type="ARBA" id="ARBA00022722"/>
    </source>
</evidence>
<evidence type="ECO:0000256" key="6">
    <source>
        <dbReference type="ARBA" id="ARBA00022839"/>
    </source>
</evidence>
<dbReference type="PANTHER" id="PTHR30591:SF1">
    <property type="entry name" value="RECBCD ENZYME SUBUNIT RECC"/>
    <property type="match status" value="1"/>
</dbReference>
<keyword evidence="5 10" id="KW-0347">Helicase</keyword>
<comment type="function">
    <text evidence="10">A helicase/nuclease that prepares dsDNA breaks (DSB) for recombinational DNA repair. Binds to DSBs and unwinds DNA via a highly rapid and processive ATP-dependent bidirectional helicase activity. Unwinds dsDNA until it encounters a Chi (crossover hotspot instigator) sequence from the 3' direction. Cuts ssDNA a few nucleotides 3' to the Chi site. The properties and activities of the enzyme are changed at Chi. The Chi-altered holoenzyme produces a long 3'-ssDNA overhang and facilitates RecA-binding to the ssDNA for homologous DNA recombination and repair. Holoenzyme degrades any linearized DNA that is unable to undergo homologous recombination. In the holoenzyme this subunit recognizes the wild-type Chi sequence, and when added to isolated RecB increases its ATP-dependent helicase processivity.</text>
</comment>
<keyword evidence="6 10" id="KW-0269">Exonuclease</keyword>
<dbReference type="InterPro" id="IPR011335">
    <property type="entry name" value="Restrct_endonuc-II-like"/>
</dbReference>
<evidence type="ECO:0000313" key="12">
    <source>
        <dbReference type="EMBL" id="GAA1519655.1"/>
    </source>
</evidence>
<evidence type="ECO:0000256" key="5">
    <source>
        <dbReference type="ARBA" id="ARBA00022806"/>
    </source>
</evidence>
<protein>
    <recommendedName>
        <fullName evidence="10">RecBCD enzyme subunit RecC</fullName>
    </recommendedName>
    <alternativeName>
        <fullName evidence="10">Exonuclease V subunit RecC</fullName>
        <shortName evidence="10">ExoV subunit RecC</shortName>
    </alternativeName>
    <alternativeName>
        <fullName evidence="10">Helicase/nuclease RecBCD subunit RecC</fullName>
    </alternativeName>
</protein>
<keyword evidence="9 10" id="KW-0234">DNA repair</keyword>
<evidence type="ECO:0000259" key="11">
    <source>
        <dbReference type="Pfam" id="PF17946"/>
    </source>
</evidence>
<dbReference type="Pfam" id="PF17946">
    <property type="entry name" value="RecC_C"/>
    <property type="match status" value="1"/>
</dbReference>
<comment type="miscellaneous">
    <text evidence="10">In the RecBCD complex, RecB has a slow 3'-5' helicase, an exonuclease activity and loads RecA onto ssDNA, RecD has a fast 5'-3' helicase activity, while RecC stimulates the ATPase and processivity of the RecB helicase and contributes to recognition of the Chi site.</text>
</comment>
<comment type="caution">
    <text evidence="12">The sequence shown here is derived from an EMBL/GenBank/DDBJ whole genome shotgun (WGS) entry which is preliminary data.</text>
</comment>
<feature type="domain" description="RecC C-terminal" evidence="11">
    <location>
        <begin position="802"/>
        <end position="1030"/>
    </location>
</feature>
<evidence type="ECO:0000256" key="3">
    <source>
        <dbReference type="ARBA" id="ARBA00022763"/>
    </source>
</evidence>
<sequence>MLSTMTLYLHRAERTDVLADGLGDLLAVPLGDPFAEELVVVPAKGVERWLSQRLSHRLGAGPTGRDGVCAGVRFTSPRSLVAAVLGISDDPWAADAMTWPLLAVLDDSLDQPWCEPVARHLGHFDTGAEGELRRGRRYAVASRLARLFAAYAVQRPTLLADWSDGRDTDGLGTTIDSDLSWQPELWRRLVARIDAPPPAARHEQTVARLRAEPSAFDLPTRLSLFGHTRLPSTEIELISAVAEHRDVHVWLPNPSGALWERLQGATAGVRADDTSHQQADHPLLATLARDSRELELALAAVPTVDSHLASPQAPDTLLGWLQQDLRGNTVAAEGRRLAPHDRSVQIHACHGTARQVDVLREVLLGMLQADPTLEPRDILVMCPDIETYAPLISARFGLADLDRNGHPAHKLRVQLADRSLTQTNPLLSVAAQLLDLAGSRATASQVLDLAQSEPVRRRFRFTDDDLDTVTAWVRESGVRWAFGRDDRDRFGLADFPQNTWQFGLDRVLAGVTMSADAHAWIDTTLPLDDVGSTRIELAGRFAEYVDRLRAATDLLDGTQPLAAWLDALRGGIDRLTSVSHDDGWQIGQVQREFAQVAAGAGELTGMVLRLADVRSLLSAHLAGRPTRANFRSGTLTVCTMVPMRSVPHRVICLLGLDDGVFPRFGLADGDDVLARRPVTGERDVRSEDRQLMLDAILAATESLVITYTGANEYSGQPRPPAVPLGELVDVLDRTTEAPVRDAVVVKHPLQPFDRKNLEPGRLGAPGPFTFDPTALVAARVGGGARPPRPAFIGDPLKLAGGEDVGLAELIAFFKDPVKGFFRALDVTLPWEVDGVSDAMPVEIDNLEKWSVGDRMLHDMLSGIHPDAALQAEWRRGTLPPGRLGWRTATEIRDIARSLAVAAHPHRQGEAKAFDVDIDLGGGRRLTGTVPGVYGHRLVSVSYSRLDAKQLLTSWIQLLALSANDEDHNWTALAIGRPSNSRMAGSGTRGFGPVDAQARGFLNDLVAVYDAGRQEPLPLPLKTSFAWCQARRTDDDPMVAAGRRWKPANFDGENADPAHVRVWGPNMPLKVLLEPTRPGEEWQGEPTRLGAYAARVWEPMLRFEQGAR</sequence>
<evidence type="ECO:0000256" key="8">
    <source>
        <dbReference type="ARBA" id="ARBA00023125"/>
    </source>
</evidence>
<dbReference type="SUPFAM" id="SSF52980">
    <property type="entry name" value="Restriction endonuclease-like"/>
    <property type="match status" value="1"/>
</dbReference>
<dbReference type="Gene3D" id="1.10.10.160">
    <property type="match status" value="1"/>
</dbReference>
<evidence type="ECO:0000313" key="13">
    <source>
        <dbReference type="Proteomes" id="UP001500363"/>
    </source>
</evidence>
<comment type="similarity">
    <text evidence="10">Belongs to the RecC family.</text>
</comment>
<dbReference type="NCBIfam" id="TIGR01450">
    <property type="entry name" value="recC"/>
    <property type="match status" value="1"/>
</dbReference>
<keyword evidence="7 10" id="KW-0067">ATP-binding</keyword>
<dbReference type="InterPro" id="IPR027417">
    <property type="entry name" value="P-loop_NTPase"/>
</dbReference>
<organism evidence="12 13">
    <name type="scientific">Kribbella lupini</name>
    <dbReference type="NCBI Taxonomy" id="291602"/>
    <lineage>
        <taxon>Bacteria</taxon>
        <taxon>Bacillati</taxon>
        <taxon>Actinomycetota</taxon>
        <taxon>Actinomycetes</taxon>
        <taxon>Propionibacteriales</taxon>
        <taxon>Kribbellaceae</taxon>
        <taxon>Kribbella</taxon>
    </lineage>
</organism>